<evidence type="ECO:0000256" key="3">
    <source>
        <dbReference type="ARBA" id="ARBA00022840"/>
    </source>
</evidence>
<dbReference type="EC" id="6.3.5.-" evidence="5 8"/>
<sequence length="438" mass="49111">MEIRREKILNVGNEIEPLTYVKVVRKDGLEVSGLVLPLARSDDTIVIKLDNGYNIGIKKENIERIEVLGKYEKKVSHRESKRVERRPGFPLVKIIGTGGTIASKIDYETGAVKPYLSANELIEDIPEIKEIADLETEQLLDILSENMKPKNWERIALEVHKELLRDDVKGIIVAHGTDTMSYTAAAISFAIQELNKPVVFVGAQRSSDRPSSDAAFNLLAATLVAARAPFAEVVITMHGETGDTYAVVHRATRTRKMHSTRRDAFKSICSKPIALVWPWIYELKVIEKDLRKRSNSIPRLLNKFDERAFLVKMFPGMKSDIFDIIKERGYKGIIIEGTGMGHISEDLLSTIRNLIKDGIFVGMTTQCIYGTTNLNVYATGRKLLEVGVTPLGDMLSETALVKLMWVLGNFGDDIEVVKRKMLEPIAGEISSRRTLDLF</sequence>
<dbReference type="Proteomes" id="UP000060778">
    <property type="component" value="Chromosome"/>
</dbReference>
<dbReference type="GO" id="GO:0005524">
    <property type="term" value="F:ATP binding"/>
    <property type="evidence" value="ECO:0007669"/>
    <property type="project" value="UniProtKB-KW"/>
</dbReference>
<feature type="active site" evidence="5">
    <location>
        <position position="256"/>
    </location>
</feature>
<evidence type="ECO:0000313" key="13">
    <source>
        <dbReference type="Proteomes" id="UP000060778"/>
    </source>
</evidence>
<evidence type="ECO:0000256" key="7">
    <source>
        <dbReference type="PROSITE-ProRule" id="PRU10100"/>
    </source>
</evidence>
<keyword evidence="13" id="KW-1185">Reference proteome</keyword>
<dbReference type="InterPro" id="IPR027474">
    <property type="entry name" value="L-asparaginase_N"/>
</dbReference>
<dbReference type="Gene3D" id="2.30.30.520">
    <property type="match status" value="1"/>
</dbReference>
<dbReference type="NCBIfam" id="TIGR00519">
    <property type="entry name" value="asnASE_I"/>
    <property type="match status" value="1"/>
</dbReference>
<feature type="active site" evidence="5 6">
    <location>
        <position position="100"/>
    </location>
</feature>
<dbReference type="PATRIC" id="fig|940295.4.peg.1531"/>
<evidence type="ECO:0000259" key="11">
    <source>
        <dbReference type="Pfam" id="PF18195"/>
    </source>
</evidence>
<protein>
    <recommendedName>
        <fullName evidence="5 8">Glutamyl-tRNA(Gln) amidotransferase subunit D</fullName>
        <shortName evidence="5">Glu-ADT subunit D</shortName>
        <ecNumber evidence="5 8">6.3.5.-</ecNumber>
    </recommendedName>
</protein>
<keyword evidence="1 5" id="KW-0436">Ligase</keyword>
<dbReference type="Pfam" id="PF18195">
    <property type="entry name" value="GatD_N"/>
    <property type="match status" value="1"/>
</dbReference>
<dbReference type="InterPro" id="IPR027473">
    <property type="entry name" value="L-asparaginase_C"/>
</dbReference>
<dbReference type="RefSeq" id="WP_075050523.1">
    <property type="nucleotide sequence ID" value="NZ_CP006867.1"/>
</dbReference>
<accession>A0A0U3E9U2</accession>
<dbReference type="GeneID" id="30680943"/>
<dbReference type="SMART" id="SM00870">
    <property type="entry name" value="Asparaginase"/>
    <property type="match status" value="1"/>
</dbReference>
<dbReference type="Gene3D" id="3.40.50.40">
    <property type="match status" value="1"/>
</dbReference>
<dbReference type="PIRSF" id="PIRSF500175">
    <property type="entry name" value="Glu_ADT_D"/>
    <property type="match status" value="1"/>
</dbReference>
<evidence type="ECO:0000256" key="8">
    <source>
        <dbReference type="RuleBase" id="RU004457"/>
    </source>
</evidence>
<dbReference type="InterPro" id="IPR020827">
    <property type="entry name" value="Asparaginase/glutaminase_AS1"/>
</dbReference>
<comment type="function">
    <text evidence="5 8">Allows the formation of correctly charged Gln-tRNA(Gln) through the transamidation of misacylated Glu-tRNA(Gln) in organisms which lack glutaminyl-tRNA synthetase. The reaction takes place in the presence of glutamine and ATP through an activated gamma-phospho-Glu-tRNA(Gln). The GatDE system is specific for glutamate and does not act on aspartate.</text>
</comment>
<dbReference type="STRING" id="940295.EYM_07855"/>
<dbReference type="PROSITE" id="PS00144">
    <property type="entry name" value="ASN_GLN_ASE_1"/>
    <property type="match status" value="1"/>
</dbReference>
<keyword evidence="2 5" id="KW-0547">Nucleotide-binding</keyword>
<dbReference type="EMBL" id="CP006867">
    <property type="protein sequence ID" value="ALU12078.1"/>
    <property type="molecule type" value="Genomic_DNA"/>
</dbReference>
<comment type="catalytic activity">
    <reaction evidence="5 8">
        <text>L-glutamyl-tRNA(Gln) + L-glutamine + ATP + H2O = L-glutaminyl-tRNA(Gln) + L-glutamate + ADP + phosphate + H(+)</text>
        <dbReference type="Rhea" id="RHEA:17521"/>
        <dbReference type="Rhea" id="RHEA-COMP:9681"/>
        <dbReference type="Rhea" id="RHEA-COMP:9684"/>
        <dbReference type="ChEBI" id="CHEBI:15377"/>
        <dbReference type="ChEBI" id="CHEBI:15378"/>
        <dbReference type="ChEBI" id="CHEBI:29985"/>
        <dbReference type="ChEBI" id="CHEBI:30616"/>
        <dbReference type="ChEBI" id="CHEBI:43474"/>
        <dbReference type="ChEBI" id="CHEBI:58359"/>
        <dbReference type="ChEBI" id="CHEBI:78520"/>
        <dbReference type="ChEBI" id="CHEBI:78521"/>
        <dbReference type="ChEBI" id="CHEBI:456216"/>
    </reaction>
</comment>
<dbReference type="InterPro" id="IPR036152">
    <property type="entry name" value="Asp/glu_Ase-like_sf"/>
</dbReference>
<feature type="active site" evidence="5 7">
    <location>
        <position position="177"/>
    </location>
</feature>
<dbReference type="GO" id="GO:0006412">
    <property type="term" value="P:translation"/>
    <property type="evidence" value="ECO:0007669"/>
    <property type="project" value="UniProtKB-UniRule"/>
</dbReference>
<dbReference type="Pfam" id="PF00710">
    <property type="entry name" value="Asparaginase"/>
    <property type="match status" value="1"/>
</dbReference>
<feature type="domain" description="L-asparaginase N-terminal" evidence="9">
    <location>
        <begin position="92"/>
        <end position="276"/>
    </location>
</feature>
<name>A0A0U3E9U2_9CREN</name>
<dbReference type="AlphaFoldDB" id="A0A0U3E9U2"/>
<dbReference type="PROSITE" id="PS51732">
    <property type="entry name" value="ASN_GLN_ASE_3"/>
    <property type="match status" value="1"/>
</dbReference>
<dbReference type="PANTHER" id="PTHR11707:SF28">
    <property type="entry name" value="60 KDA LYSOPHOSPHOLIPASE"/>
    <property type="match status" value="1"/>
</dbReference>
<reference evidence="12 13" key="1">
    <citation type="submission" date="2013-11" db="EMBL/GenBank/DDBJ databases">
        <title>Comparative genomics of Ignicoccus.</title>
        <authorList>
            <person name="Podar M."/>
        </authorList>
    </citation>
    <scope>NUCLEOTIDE SEQUENCE [LARGE SCALE GENOMIC DNA]</scope>
    <source>
        <strain evidence="12 13">DSM 13165</strain>
    </source>
</reference>
<comment type="subunit">
    <text evidence="5 8">Heterodimer of GatD and GatE.</text>
</comment>
<evidence type="ECO:0000313" key="12">
    <source>
        <dbReference type="EMBL" id="ALU12078.1"/>
    </source>
</evidence>
<dbReference type="InterPro" id="IPR037222">
    <property type="entry name" value="GatD_N_sf"/>
</dbReference>
<dbReference type="InterPro" id="IPR040919">
    <property type="entry name" value="Asparaginase_C"/>
</dbReference>
<evidence type="ECO:0000256" key="4">
    <source>
        <dbReference type="ARBA" id="ARBA00022917"/>
    </source>
</evidence>
<evidence type="ECO:0000259" key="10">
    <source>
        <dbReference type="Pfam" id="PF17763"/>
    </source>
</evidence>
<dbReference type="NCBIfam" id="NF003217">
    <property type="entry name" value="PRK04183.1"/>
    <property type="match status" value="1"/>
</dbReference>
<evidence type="ECO:0000256" key="2">
    <source>
        <dbReference type="ARBA" id="ARBA00022741"/>
    </source>
</evidence>
<dbReference type="GO" id="GO:0016740">
    <property type="term" value="F:transferase activity"/>
    <property type="evidence" value="ECO:0007669"/>
    <property type="project" value="UniProtKB-KW"/>
</dbReference>
<dbReference type="CDD" id="cd08962">
    <property type="entry name" value="GatD"/>
    <property type="match status" value="1"/>
</dbReference>
<dbReference type="Pfam" id="PF17763">
    <property type="entry name" value="Asparaginase_C"/>
    <property type="match status" value="1"/>
</dbReference>
<dbReference type="NCBIfam" id="TIGR02153">
    <property type="entry name" value="gatD_arch"/>
    <property type="match status" value="1"/>
</dbReference>
<dbReference type="GO" id="GO:0006450">
    <property type="term" value="P:regulation of translational fidelity"/>
    <property type="evidence" value="ECO:0007669"/>
    <property type="project" value="InterPro"/>
</dbReference>
<organism evidence="12 13">
    <name type="scientific">Ignicoccus islandicus DSM 13165</name>
    <dbReference type="NCBI Taxonomy" id="940295"/>
    <lineage>
        <taxon>Archaea</taxon>
        <taxon>Thermoproteota</taxon>
        <taxon>Thermoprotei</taxon>
        <taxon>Desulfurococcales</taxon>
        <taxon>Desulfurococcaceae</taxon>
        <taxon>Ignicoccus</taxon>
    </lineage>
</organism>
<dbReference type="PIRSF" id="PIRSF001220">
    <property type="entry name" value="L-ASNase_gatD"/>
    <property type="match status" value="1"/>
</dbReference>
<evidence type="ECO:0000256" key="1">
    <source>
        <dbReference type="ARBA" id="ARBA00022598"/>
    </source>
</evidence>
<keyword evidence="3 5" id="KW-0067">ATP-binding</keyword>
<dbReference type="PANTHER" id="PTHR11707">
    <property type="entry name" value="L-ASPARAGINASE"/>
    <property type="match status" value="1"/>
</dbReference>
<evidence type="ECO:0000256" key="5">
    <source>
        <dbReference type="HAMAP-Rule" id="MF_00586"/>
    </source>
</evidence>
<dbReference type="InterPro" id="IPR006033">
    <property type="entry name" value="AsnA_fam"/>
</dbReference>
<dbReference type="SUPFAM" id="SSF53774">
    <property type="entry name" value="Glutaminase/Asparaginase"/>
    <property type="match status" value="1"/>
</dbReference>
<dbReference type="InterPro" id="IPR040918">
    <property type="entry name" value="GatD_N"/>
</dbReference>
<dbReference type="KEGG" id="iis:EYM_07855"/>
<dbReference type="PROSITE" id="PS00917">
    <property type="entry name" value="ASN_GLN_ASE_2"/>
    <property type="match status" value="1"/>
</dbReference>
<dbReference type="GO" id="GO:0004067">
    <property type="term" value="F:asparaginase activity"/>
    <property type="evidence" value="ECO:0007669"/>
    <property type="project" value="UniProtKB-UniRule"/>
</dbReference>
<feature type="domain" description="Asparaginase/glutaminase C-terminal" evidence="10">
    <location>
        <begin position="310"/>
        <end position="419"/>
    </location>
</feature>
<keyword evidence="12" id="KW-0808">Transferase</keyword>
<dbReference type="InterPro" id="IPR006034">
    <property type="entry name" value="Asparaginase/glutaminase-like"/>
</dbReference>
<feature type="domain" description="GatD N-terminal" evidence="11">
    <location>
        <begin position="15"/>
        <end position="68"/>
    </location>
</feature>
<dbReference type="InterPro" id="IPR037152">
    <property type="entry name" value="L-asparaginase_N_sf"/>
</dbReference>
<keyword evidence="4 5" id="KW-0648">Protein biosynthesis</keyword>
<dbReference type="HAMAP" id="MF_00586">
    <property type="entry name" value="GatD"/>
    <property type="match status" value="1"/>
</dbReference>
<gene>
    <name evidence="5" type="primary">gatD</name>
    <name evidence="12" type="ORF">EYM_07855</name>
</gene>
<dbReference type="InterPro" id="IPR011878">
    <property type="entry name" value="GatD"/>
</dbReference>
<evidence type="ECO:0000256" key="6">
    <source>
        <dbReference type="PROSITE-ProRule" id="PRU10099"/>
    </source>
</evidence>
<feature type="active site" evidence="5">
    <location>
        <position position="178"/>
    </location>
</feature>
<dbReference type="PRINTS" id="PR00139">
    <property type="entry name" value="ASNGLNASE"/>
</dbReference>
<dbReference type="GO" id="GO:0006520">
    <property type="term" value="P:amino acid metabolic process"/>
    <property type="evidence" value="ECO:0007669"/>
    <property type="project" value="InterPro"/>
</dbReference>
<evidence type="ECO:0000259" key="9">
    <source>
        <dbReference type="Pfam" id="PF00710"/>
    </source>
</evidence>
<dbReference type="GO" id="GO:0050567">
    <property type="term" value="F:glutaminyl-tRNA synthase (glutamine-hydrolyzing) activity"/>
    <property type="evidence" value="ECO:0007669"/>
    <property type="project" value="UniProtKB-UniRule"/>
</dbReference>
<comment type="similarity">
    <text evidence="5 8">Belongs to the asparaginase 1 family. GatD subfamily.</text>
</comment>
<proteinExistence type="inferred from homology"/>
<dbReference type="Gene3D" id="3.40.50.1170">
    <property type="entry name" value="L-asparaginase, N-terminal domain"/>
    <property type="match status" value="1"/>
</dbReference>
<dbReference type="InterPro" id="IPR027475">
    <property type="entry name" value="Asparaginase/glutaminase_AS2"/>
</dbReference>
<dbReference type="SUPFAM" id="SSF141300">
    <property type="entry name" value="GatD N-terminal domain-like"/>
    <property type="match status" value="1"/>
</dbReference>